<proteinExistence type="predicted"/>
<dbReference type="AlphaFoldDB" id="A0A382K1E8"/>
<protein>
    <submittedName>
        <fullName evidence="1">Uncharacterized protein</fullName>
    </submittedName>
</protein>
<organism evidence="1">
    <name type="scientific">marine metagenome</name>
    <dbReference type="NCBI Taxonomy" id="408172"/>
    <lineage>
        <taxon>unclassified sequences</taxon>
        <taxon>metagenomes</taxon>
        <taxon>ecological metagenomes</taxon>
    </lineage>
</organism>
<dbReference type="EMBL" id="UINC01077808">
    <property type="protein sequence ID" value="SVC18280.1"/>
    <property type="molecule type" value="Genomic_DNA"/>
</dbReference>
<gene>
    <name evidence="1" type="ORF">METZ01_LOCUS271134</name>
</gene>
<reference evidence="1" key="1">
    <citation type="submission" date="2018-05" db="EMBL/GenBank/DDBJ databases">
        <authorList>
            <person name="Lanie J.A."/>
            <person name="Ng W.-L."/>
            <person name="Kazmierczak K.M."/>
            <person name="Andrzejewski T.M."/>
            <person name="Davidsen T.M."/>
            <person name="Wayne K.J."/>
            <person name="Tettelin H."/>
            <person name="Glass J.I."/>
            <person name="Rusch D."/>
            <person name="Podicherti R."/>
            <person name="Tsui H.-C.T."/>
            <person name="Winkler M.E."/>
        </authorList>
    </citation>
    <scope>NUCLEOTIDE SEQUENCE</scope>
</reference>
<name>A0A382K1E8_9ZZZZ</name>
<accession>A0A382K1E8</accession>
<evidence type="ECO:0000313" key="1">
    <source>
        <dbReference type="EMBL" id="SVC18280.1"/>
    </source>
</evidence>
<sequence length="31" mass="3746">MDDSIGKDILRELRRQTSLLEDMRMALARRR</sequence>